<accession>A0A941F4C3</accession>
<dbReference type="EMBL" id="JAGTAR010000011">
    <property type="protein sequence ID" value="MBR8535718.1"/>
    <property type="molecule type" value="Genomic_DNA"/>
</dbReference>
<reference evidence="2" key="1">
    <citation type="journal article" date="2018" name="Int. J. Syst. Evol. Microbiol.">
        <title>Carboxylicivirga sediminis sp. nov., isolated from coastal sediment.</title>
        <authorList>
            <person name="Wang F.Q."/>
            <person name="Ren L.H."/>
            <person name="Zou R.J."/>
            <person name="Sun Y.Z."/>
            <person name="Liu X.J."/>
            <person name="Jiang F."/>
            <person name="Liu L.J."/>
        </authorList>
    </citation>
    <scope>NUCLEOTIDE SEQUENCE</scope>
    <source>
        <strain evidence="2">JR1</strain>
    </source>
</reference>
<dbReference type="InterPro" id="IPR005901">
    <property type="entry name" value="GLPGLI"/>
</dbReference>
<feature type="chain" id="PRO_5037304555" evidence="1">
    <location>
        <begin position="19"/>
        <end position="246"/>
    </location>
</feature>
<dbReference type="Proteomes" id="UP000679220">
    <property type="component" value="Unassembled WGS sequence"/>
</dbReference>
<dbReference type="AlphaFoldDB" id="A0A941F4C3"/>
<reference evidence="2" key="2">
    <citation type="submission" date="2021-04" db="EMBL/GenBank/DDBJ databases">
        <authorList>
            <person name="Zhang T."/>
            <person name="Zhang Y."/>
            <person name="Lu D."/>
            <person name="Zuo D."/>
            <person name="Du Z."/>
        </authorList>
    </citation>
    <scope>NUCLEOTIDE SEQUENCE</scope>
    <source>
        <strain evidence="2">JR1</strain>
    </source>
</reference>
<protein>
    <submittedName>
        <fullName evidence="2">GLPGLI family protein</fullName>
    </submittedName>
</protein>
<dbReference type="RefSeq" id="WP_212189914.1">
    <property type="nucleotide sequence ID" value="NZ_JAGTAR010000011.1"/>
</dbReference>
<dbReference type="NCBIfam" id="TIGR01200">
    <property type="entry name" value="GLPGLI"/>
    <property type="match status" value="1"/>
</dbReference>
<sequence>MKIAALIIVTFLITAVNAQQTLKVRYNYIDHTKPNTYEMELQAKDDKVLSYTIRLTKVGAGKNIRYKQTADSTRLYKDYTNDYLVYEESLGRDNLVVQEELDLFKWNHVNEKDTILDFPCKTAFAEFRGREYKAHYTTELPYTAAPWKLHGLPGVVLKVCTTDDVLVYQAESVELLDTEGPLYRPFDHKEPIDYNSFCKEYKDYRKEVIKIRKQRARQQNRPEPENNKAPRVEIIIPENRFILNEN</sequence>
<proteinExistence type="predicted"/>
<name>A0A941F4C3_9BACT</name>
<keyword evidence="1" id="KW-0732">Signal</keyword>
<organism evidence="2 3">
    <name type="scientific">Carboxylicivirga sediminis</name>
    <dbReference type="NCBI Taxonomy" id="2006564"/>
    <lineage>
        <taxon>Bacteria</taxon>
        <taxon>Pseudomonadati</taxon>
        <taxon>Bacteroidota</taxon>
        <taxon>Bacteroidia</taxon>
        <taxon>Marinilabiliales</taxon>
        <taxon>Marinilabiliaceae</taxon>
        <taxon>Carboxylicivirga</taxon>
    </lineage>
</organism>
<evidence type="ECO:0000313" key="3">
    <source>
        <dbReference type="Proteomes" id="UP000679220"/>
    </source>
</evidence>
<feature type="signal peptide" evidence="1">
    <location>
        <begin position="1"/>
        <end position="18"/>
    </location>
</feature>
<evidence type="ECO:0000256" key="1">
    <source>
        <dbReference type="SAM" id="SignalP"/>
    </source>
</evidence>
<evidence type="ECO:0000313" key="2">
    <source>
        <dbReference type="EMBL" id="MBR8535718.1"/>
    </source>
</evidence>
<keyword evidence="3" id="KW-1185">Reference proteome</keyword>
<gene>
    <name evidence="2" type="ORF">KDU71_09140</name>
</gene>
<comment type="caution">
    <text evidence="2">The sequence shown here is derived from an EMBL/GenBank/DDBJ whole genome shotgun (WGS) entry which is preliminary data.</text>
</comment>